<evidence type="ECO:0000256" key="2">
    <source>
        <dbReference type="ARBA" id="ARBA00022679"/>
    </source>
</evidence>
<keyword evidence="1" id="KW-0328">Glycosyltransferase</keyword>
<gene>
    <name evidence="4" type="ORF">DSM112329_04386</name>
</gene>
<dbReference type="AlphaFoldDB" id="A0AAU7B0U4"/>
<reference evidence="4" key="1">
    <citation type="submission" date="2022-12" db="EMBL/GenBank/DDBJ databases">
        <title>Paraconexibacter alkalitolerans sp. nov. and Baekduia alba sp. nov., isolated from soil and emended description of the genera Paraconexibacter (Chun et al., 2020) and Baekduia (An et al., 2020).</title>
        <authorList>
            <person name="Vieira S."/>
            <person name="Huber K.J."/>
            <person name="Geppert A."/>
            <person name="Wolf J."/>
            <person name="Neumann-Schaal M."/>
            <person name="Muesken M."/>
            <person name="Overmann J."/>
        </authorList>
    </citation>
    <scope>NUCLEOTIDE SEQUENCE</scope>
    <source>
        <strain evidence="4">AEG42_29</strain>
    </source>
</reference>
<accession>A0AAU7B0U4</accession>
<dbReference type="EMBL" id="CP114014">
    <property type="protein sequence ID" value="XAY07503.1"/>
    <property type="molecule type" value="Genomic_DNA"/>
</dbReference>
<dbReference type="CDD" id="cd03801">
    <property type="entry name" value="GT4_PimA-like"/>
    <property type="match status" value="1"/>
</dbReference>
<protein>
    <recommendedName>
        <fullName evidence="3">WsaF C-terminal domain-containing protein</fullName>
    </recommendedName>
</protein>
<evidence type="ECO:0000259" key="3">
    <source>
        <dbReference type="Pfam" id="PF22772"/>
    </source>
</evidence>
<dbReference type="KEGG" id="parq:DSM112329_04386"/>
<dbReference type="Gene3D" id="3.40.50.11090">
    <property type="match status" value="1"/>
</dbReference>
<dbReference type="PANTHER" id="PTHR12526:SF510">
    <property type="entry name" value="D-INOSITOL 3-PHOSPHATE GLYCOSYLTRANSFERASE"/>
    <property type="match status" value="1"/>
</dbReference>
<feature type="domain" description="WsaF C-terminal" evidence="3">
    <location>
        <begin position="226"/>
        <end position="322"/>
    </location>
</feature>
<dbReference type="InterPro" id="IPR055050">
    <property type="entry name" value="WsaF_C"/>
</dbReference>
<evidence type="ECO:0000313" key="4">
    <source>
        <dbReference type="EMBL" id="XAY07503.1"/>
    </source>
</evidence>
<organism evidence="4">
    <name type="scientific">Paraconexibacter sp. AEG42_29</name>
    <dbReference type="NCBI Taxonomy" id="2997339"/>
    <lineage>
        <taxon>Bacteria</taxon>
        <taxon>Bacillati</taxon>
        <taxon>Actinomycetota</taxon>
        <taxon>Thermoleophilia</taxon>
        <taxon>Solirubrobacterales</taxon>
        <taxon>Paraconexibacteraceae</taxon>
        <taxon>Paraconexibacter</taxon>
    </lineage>
</organism>
<dbReference type="SUPFAM" id="SSF53756">
    <property type="entry name" value="UDP-Glycosyltransferase/glycogen phosphorylase"/>
    <property type="match status" value="1"/>
</dbReference>
<dbReference type="Gene3D" id="3.40.50.2000">
    <property type="entry name" value="Glycogen Phosphorylase B"/>
    <property type="match status" value="1"/>
</dbReference>
<dbReference type="GO" id="GO:0016757">
    <property type="term" value="F:glycosyltransferase activity"/>
    <property type="evidence" value="ECO:0007669"/>
    <property type="project" value="UniProtKB-KW"/>
</dbReference>
<sequence>MTAEPGAATPVPRGMTIPATPGRHVYTQVTDVLRGRIAPLAPSRPGTADGPLRCALIVPHFAFGSGGHQVVFQLGHQLERLGHVVSYWVHDPFDERPDATGNQLRDAIVKAYAPISGPVFSGFEHWTGTDVALATGWQTVYPMMALEGCRARAYIVNDHEPEFYPTSLESIFAARTYELGLPCIVGGGPWLANQLRSRYGAPIAATFDYPVAPEFRWRDVPRRDDTLVVYGRNVTPRRAVGLALIALEELKARRPELRVVLFGDEGAAALNFEYEHHGAISAERLSHVYSEATVGIAFSLTHGSLVPHDMMSCGLPVLDLEGYGTAAEHADSGLIELAPLDPLAMADALERLLDDPQLRAARSQAGREYVGAHSWPASAARVEAGLRDILRAREPAPGA</sequence>
<dbReference type="Pfam" id="PF22772">
    <property type="entry name" value="WsaF_C"/>
    <property type="match status" value="1"/>
</dbReference>
<proteinExistence type="predicted"/>
<name>A0AAU7B0U4_9ACTN</name>
<evidence type="ECO:0000256" key="1">
    <source>
        <dbReference type="ARBA" id="ARBA00022676"/>
    </source>
</evidence>
<dbReference type="PANTHER" id="PTHR12526">
    <property type="entry name" value="GLYCOSYLTRANSFERASE"/>
    <property type="match status" value="1"/>
</dbReference>
<keyword evidence="2" id="KW-0808">Transferase</keyword>